<keyword evidence="1" id="KW-0446">Lipid-binding</keyword>
<feature type="signal peptide" evidence="2">
    <location>
        <begin position="1"/>
        <end position="25"/>
    </location>
</feature>
<proteinExistence type="inferred from homology"/>
<organism evidence="5">
    <name type="scientific">Triticum aestivum</name>
    <name type="common">Wheat</name>
    <dbReference type="NCBI Taxonomy" id="4565"/>
    <lineage>
        <taxon>Eukaryota</taxon>
        <taxon>Viridiplantae</taxon>
        <taxon>Streptophyta</taxon>
        <taxon>Embryophyta</taxon>
        <taxon>Tracheophyta</taxon>
        <taxon>Spermatophyta</taxon>
        <taxon>Magnoliopsida</taxon>
        <taxon>Liliopsida</taxon>
        <taxon>Poales</taxon>
        <taxon>Poaceae</taxon>
        <taxon>BOP clade</taxon>
        <taxon>Pooideae</taxon>
        <taxon>Triticodae</taxon>
        <taxon>Triticeae</taxon>
        <taxon>Triticinae</taxon>
        <taxon>Triticum</taxon>
    </lineage>
</organism>
<gene>
    <name evidence="4" type="ORF">CFC21_039485</name>
    <name evidence="5" type="ORF">CFC21_039486</name>
</gene>
<dbReference type="eggNOG" id="ENOG502SAKZ">
    <property type="taxonomic scope" value="Eukaryota"/>
</dbReference>
<dbReference type="STRING" id="4565.W5D2I6"/>
<dbReference type="Gene3D" id="1.10.110.10">
    <property type="entry name" value="Plant lipid-transfer and hydrophobic proteins"/>
    <property type="match status" value="1"/>
</dbReference>
<dbReference type="InterPro" id="IPR036312">
    <property type="entry name" value="Bifun_inhib/LTP/seed_sf"/>
</dbReference>
<evidence type="ECO:0000256" key="1">
    <source>
        <dbReference type="RuleBase" id="RU000628"/>
    </source>
</evidence>
<dbReference type="InterPro" id="IPR016140">
    <property type="entry name" value="Bifunc_inhib/LTP/seed_store"/>
</dbReference>
<dbReference type="Pfam" id="PF00234">
    <property type="entry name" value="Tryp_alpha_amyl"/>
    <property type="match status" value="1"/>
</dbReference>
<dbReference type="EMBL" id="CM022218">
    <property type="protein sequence ID" value="KAF7027444.1"/>
    <property type="molecule type" value="Genomic_DNA"/>
</dbReference>
<dbReference type="InterPro" id="IPR000528">
    <property type="entry name" value="Plant_nsLTP"/>
</dbReference>
<comment type="caution">
    <text evidence="5">The sequence shown here is derived from an EMBL/GenBank/DDBJ whole genome shotgun (WGS) entry which is preliminary data.</text>
</comment>
<evidence type="ECO:0000313" key="4">
    <source>
        <dbReference type="EMBL" id="KAF7027443.1"/>
    </source>
</evidence>
<evidence type="ECO:0000259" key="3">
    <source>
        <dbReference type="SMART" id="SM00499"/>
    </source>
</evidence>
<reference evidence="5" key="1">
    <citation type="journal article" date="2017" name="Gigascience">
        <title>The first near-complete assembly of the hexaploid bread wheat genome, Triticum aestivum.</title>
        <authorList>
            <person name="Zimin A.V."/>
            <person name="Puiu D."/>
            <person name="Hall R."/>
            <person name="Kingan S."/>
            <person name="Clavijo B.J."/>
            <person name="Salzberg S.L."/>
        </authorList>
    </citation>
    <scope>NUCLEOTIDE SEQUENCE</scope>
    <source>
        <tissue evidence="5">Leaf</tissue>
    </source>
</reference>
<reference evidence="5" key="2">
    <citation type="submission" date="2020-03" db="EMBL/GenBank/DDBJ databases">
        <title>The second near-complete assembly of the hexaploid bread wheat (Triticum aestivum) genome.</title>
        <authorList>
            <person name="Zimin A.V."/>
            <person name="Puiu D."/>
            <person name="Shumante A."/>
            <person name="Alonge M."/>
            <person name="Salzberg S.L."/>
        </authorList>
    </citation>
    <scope>NUCLEOTIDE SEQUENCE</scope>
    <source>
        <tissue evidence="5">Leaf</tissue>
    </source>
</reference>
<feature type="chain" id="PRO_5045018644" description="Non-specific lipid-transfer protein" evidence="2">
    <location>
        <begin position="26"/>
        <end position="115"/>
    </location>
</feature>
<dbReference type="OMA" id="TMCCNGI"/>
<evidence type="ECO:0000313" key="5">
    <source>
        <dbReference type="EMBL" id="KAF7027444.1"/>
    </source>
</evidence>
<feature type="domain" description="Bifunctional inhibitor/plant lipid transfer protein/seed storage helical" evidence="3">
    <location>
        <begin position="29"/>
        <end position="111"/>
    </location>
</feature>
<accession>A0A3B6FFX4</accession>
<dbReference type="PROSITE" id="PS00597">
    <property type="entry name" value="PLANT_LTP"/>
    <property type="match status" value="1"/>
</dbReference>
<name>A0A3B6FFX4_WHEAT</name>
<dbReference type="PaxDb" id="4565-Traes_3B_B9451B200.1"/>
<dbReference type="CDD" id="cd01960">
    <property type="entry name" value="nsLTP1"/>
    <property type="match status" value="1"/>
</dbReference>
<evidence type="ECO:0000256" key="2">
    <source>
        <dbReference type="SAM" id="SignalP"/>
    </source>
</evidence>
<keyword evidence="2" id="KW-0732">Signal</keyword>
<comment type="function">
    <text evidence="1">Plant non-specific lipid-transfer proteins transfer phospholipids as well as galactolipids across membranes. May play a role in wax or cutin deposition in the cell walls of expanding epidermal cells and certain secretory tissues.</text>
</comment>
<dbReference type="SUPFAM" id="SSF47699">
    <property type="entry name" value="Bifunctional inhibitor/lipid-transfer protein/seed storage 2S albumin"/>
    <property type="match status" value="1"/>
</dbReference>
<comment type="similarity">
    <text evidence="1">Belongs to the plant LTP family.</text>
</comment>
<dbReference type="PANTHER" id="PTHR33076">
    <property type="entry name" value="NON-SPECIFIC LIPID-TRANSFER PROTEIN 2-RELATED"/>
    <property type="match status" value="1"/>
</dbReference>
<dbReference type="SMART" id="SM00499">
    <property type="entry name" value="AAI"/>
    <property type="match status" value="1"/>
</dbReference>
<dbReference type="PRINTS" id="PR00382">
    <property type="entry name" value="LIPIDTRNSFER"/>
</dbReference>
<dbReference type="EMBL" id="CM022218">
    <property type="protein sequence ID" value="KAF7027443.1"/>
    <property type="molecule type" value="Genomic_DNA"/>
</dbReference>
<sequence>MARTAATKLVLVALVAAMILAASDAAISCGQVSSALAPCVAYAKGSGTSPSGACCSGVRKLAGLARSTADKQATCRCLKSVAGGLNPNKAAGIPSKCGVSVPYTISASVDCSKIH</sequence>
<keyword evidence="1" id="KW-0813">Transport</keyword>
<dbReference type="Proteomes" id="UP000815260">
    <property type="component" value="Chromosome 3B"/>
</dbReference>
<protein>
    <recommendedName>
        <fullName evidence="1">Non-specific lipid-transfer protein</fullName>
    </recommendedName>
</protein>